<feature type="transmembrane region" description="Helical" evidence="10">
    <location>
        <begin position="95"/>
        <end position="116"/>
    </location>
</feature>
<evidence type="ECO:0000313" key="11">
    <source>
        <dbReference type="EMBL" id="BDD88797.1"/>
    </source>
</evidence>
<dbReference type="Pfam" id="PF02660">
    <property type="entry name" value="G3P_acyltransf"/>
    <property type="match status" value="1"/>
</dbReference>
<evidence type="ECO:0000256" key="2">
    <source>
        <dbReference type="ARBA" id="ARBA00022516"/>
    </source>
</evidence>
<evidence type="ECO:0000256" key="5">
    <source>
        <dbReference type="ARBA" id="ARBA00022989"/>
    </source>
</evidence>
<evidence type="ECO:0000256" key="3">
    <source>
        <dbReference type="ARBA" id="ARBA00022679"/>
    </source>
</evidence>
<dbReference type="Proteomes" id="UP000830055">
    <property type="component" value="Chromosome"/>
</dbReference>
<evidence type="ECO:0000256" key="7">
    <source>
        <dbReference type="ARBA" id="ARBA00023136"/>
    </source>
</evidence>
<accession>A0ABN6MCJ2</accession>
<dbReference type="PANTHER" id="PTHR30309">
    <property type="entry name" value="INNER MEMBRANE PROTEIN YGIH"/>
    <property type="match status" value="1"/>
</dbReference>
<comment type="similarity">
    <text evidence="10">Belongs to the PlsY family.</text>
</comment>
<evidence type="ECO:0000256" key="6">
    <source>
        <dbReference type="ARBA" id="ARBA00023098"/>
    </source>
</evidence>
<feature type="transmembrane region" description="Helical" evidence="10">
    <location>
        <begin position="167"/>
        <end position="191"/>
    </location>
</feature>
<evidence type="ECO:0000256" key="9">
    <source>
        <dbReference type="ARBA" id="ARBA00023264"/>
    </source>
</evidence>
<comment type="subcellular location">
    <subcellularLocation>
        <location evidence="10">Cell membrane</location>
        <topology evidence="10">Multi-pass membrane protein</topology>
    </subcellularLocation>
</comment>
<comment type="function">
    <text evidence="10">Catalyzes the transfer of an acyl group from acyl-phosphate (acyl-PO(4)) to glycerol-3-phosphate (G3P) to form lysophosphatidic acid (LPA). This enzyme utilizes acyl-phosphate as fatty acyl donor, but not acyl-CoA or acyl-ACP.</text>
</comment>
<comment type="pathway">
    <text evidence="10">Lipid metabolism; phospholipid metabolism.</text>
</comment>
<dbReference type="GO" id="GO:0016746">
    <property type="term" value="F:acyltransferase activity"/>
    <property type="evidence" value="ECO:0007669"/>
    <property type="project" value="UniProtKB-KW"/>
</dbReference>
<keyword evidence="7 10" id="KW-0472">Membrane</keyword>
<keyword evidence="9 10" id="KW-1208">Phospholipid metabolism</keyword>
<dbReference type="EC" id="2.3.1.275" evidence="10"/>
<keyword evidence="12" id="KW-1185">Reference proteome</keyword>
<keyword evidence="8 10" id="KW-0594">Phospholipid biosynthesis</keyword>
<keyword evidence="3 10" id="KW-0808">Transferase</keyword>
<evidence type="ECO:0000256" key="8">
    <source>
        <dbReference type="ARBA" id="ARBA00023209"/>
    </source>
</evidence>
<dbReference type="EMBL" id="AP025516">
    <property type="protein sequence ID" value="BDD88797.1"/>
    <property type="molecule type" value="Genomic_DNA"/>
</dbReference>
<gene>
    <name evidence="10 11" type="primary">plsY</name>
    <name evidence="11" type="ORF">DPPLL_31620</name>
</gene>
<comment type="subunit">
    <text evidence="10">Probably interacts with PlsX.</text>
</comment>
<proteinExistence type="inferred from homology"/>
<evidence type="ECO:0000256" key="10">
    <source>
        <dbReference type="HAMAP-Rule" id="MF_01043"/>
    </source>
</evidence>
<feature type="transmembrane region" description="Helical" evidence="10">
    <location>
        <begin position="128"/>
        <end position="155"/>
    </location>
</feature>
<evidence type="ECO:0000256" key="1">
    <source>
        <dbReference type="ARBA" id="ARBA00022475"/>
    </source>
</evidence>
<dbReference type="SMART" id="SM01207">
    <property type="entry name" value="G3P_acyltransf"/>
    <property type="match status" value="1"/>
</dbReference>
<dbReference type="HAMAP" id="MF_01043">
    <property type="entry name" value="PlsY"/>
    <property type="match status" value="1"/>
</dbReference>
<keyword evidence="1 10" id="KW-1003">Cell membrane</keyword>
<feature type="transmembrane region" description="Helical" evidence="10">
    <location>
        <begin position="64"/>
        <end position="89"/>
    </location>
</feature>
<keyword evidence="5 10" id="KW-1133">Transmembrane helix</keyword>
<sequence>MIITFSRPTDTVNTMDIFWPIASYLIGAVPFGFLVGRLAGIDVRAGGSGNIGATNVNRLLGKKFGVMTLILDCLKGFFPIFLAARLYAASPLETWLVPACGVLAVVGHMFPVYLGFRGGKGVATALGVFLFLSPAAVGISLLVFVATVGFTGFVSAGSLLTAALMPLWLLAVKMPMVTVLAALVIAVLIWFKHRDNIGRLRRGEEKSWKKR</sequence>
<name>A0ABN6MCJ2_9BACT</name>
<dbReference type="InterPro" id="IPR003811">
    <property type="entry name" value="G3P_acylTferase_PlsY"/>
</dbReference>
<dbReference type="PANTHER" id="PTHR30309:SF0">
    <property type="entry name" value="GLYCEROL-3-PHOSPHATE ACYLTRANSFERASE-RELATED"/>
    <property type="match status" value="1"/>
</dbReference>
<protein>
    <recommendedName>
        <fullName evidence="10">Glycerol-3-phosphate acyltransferase</fullName>
    </recommendedName>
    <alternativeName>
        <fullName evidence="10">Acyl-PO4 G3P acyltransferase</fullName>
    </alternativeName>
    <alternativeName>
        <fullName evidence="10">Acyl-phosphate--glycerol-3-phosphate acyltransferase</fullName>
    </alternativeName>
    <alternativeName>
        <fullName evidence="10">G3P acyltransferase</fullName>
        <shortName evidence="10">GPAT</shortName>
        <ecNumber evidence="10">2.3.1.275</ecNumber>
    </alternativeName>
    <alternativeName>
        <fullName evidence="10">Lysophosphatidic acid synthase</fullName>
        <shortName evidence="10">LPA synthase</shortName>
    </alternativeName>
</protein>
<keyword evidence="2 10" id="KW-0444">Lipid biosynthesis</keyword>
<dbReference type="NCBIfam" id="TIGR00023">
    <property type="entry name" value="glycerol-3-phosphate 1-O-acyltransferase PlsY"/>
    <property type="match status" value="1"/>
</dbReference>
<evidence type="ECO:0000313" key="12">
    <source>
        <dbReference type="Proteomes" id="UP000830055"/>
    </source>
</evidence>
<evidence type="ECO:0000256" key="4">
    <source>
        <dbReference type="ARBA" id="ARBA00022692"/>
    </source>
</evidence>
<keyword evidence="6 10" id="KW-0443">Lipid metabolism</keyword>
<comment type="catalytic activity">
    <reaction evidence="10">
        <text>an acyl phosphate + sn-glycerol 3-phosphate = a 1-acyl-sn-glycero-3-phosphate + phosphate</text>
        <dbReference type="Rhea" id="RHEA:34075"/>
        <dbReference type="ChEBI" id="CHEBI:43474"/>
        <dbReference type="ChEBI" id="CHEBI:57597"/>
        <dbReference type="ChEBI" id="CHEBI:57970"/>
        <dbReference type="ChEBI" id="CHEBI:59918"/>
        <dbReference type="EC" id="2.3.1.275"/>
    </reaction>
</comment>
<feature type="transmembrane region" description="Helical" evidence="10">
    <location>
        <begin position="17"/>
        <end position="35"/>
    </location>
</feature>
<keyword evidence="4 10" id="KW-0812">Transmembrane</keyword>
<reference evidence="11 12" key="1">
    <citation type="submission" date="2022-01" db="EMBL/GenBank/DDBJ databases">
        <title>Desulfofustis limnae sp. nov., a novel mesophilic sulfate-reducing bacterium isolated from marsh soil.</title>
        <authorList>
            <person name="Watanabe M."/>
            <person name="Takahashi A."/>
            <person name="Kojima H."/>
            <person name="Fukui M."/>
        </authorList>
    </citation>
    <scope>NUCLEOTIDE SEQUENCE [LARGE SCALE GENOMIC DNA]</scope>
    <source>
        <strain evidence="11 12">PPLL</strain>
    </source>
</reference>
<keyword evidence="11" id="KW-0012">Acyltransferase</keyword>
<organism evidence="11 12">
    <name type="scientific">Desulfofustis limnaeus</name>
    <dbReference type="NCBI Taxonomy" id="2740163"/>
    <lineage>
        <taxon>Bacteria</taxon>
        <taxon>Pseudomonadati</taxon>
        <taxon>Thermodesulfobacteriota</taxon>
        <taxon>Desulfobulbia</taxon>
        <taxon>Desulfobulbales</taxon>
        <taxon>Desulfocapsaceae</taxon>
        <taxon>Desulfofustis</taxon>
    </lineage>
</organism>